<dbReference type="EMBL" id="JAPZBR010000003">
    <property type="protein sequence ID" value="KAJ5358298.1"/>
    <property type="molecule type" value="Genomic_DNA"/>
</dbReference>
<organism evidence="2 3">
    <name type="scientific">Penicillium brevicompactum</name>
    <dbReference type="NCBI Taxonomy" id="5074"/>
    <lineage>
        <taxon>Eukaryota</taxon>
        <taxon>Fungi</taxon>
        <taxon>Dikarya</taxon>
        <taxon>Ascomycota</taxon>
        <taxon>Pezizomycotina</taxon>
        <taxon>Eurotiomycetes</taxon>
        <taxon>Eurotiomycetidae</taxon>
        <taxon>Eurotiales</taxon>
        <taxon>Aspergillaceae</taxon>
        <taxon>Penicillium</taxon>
    </lineage>
</organism>
<dbReference type="Pfam" id="PF14441">
    <property type="entry name" value="OTT_1508_deam"/>
    <property type="match status" value="1"/>
</dbReference>
<evidence type="ECO:0000256" key="1">
    <source>
        <dbReference type="SAM" id="MobiDB-lite"/>
    </source>
</evidence>
<name>A0A9W9UUT1_PENBR</name>
<dbReference type="PANTHER" id="PTHR42037:SF1">
    <property type="match status" value="1"/>
</dbReference>
<dbReference type="PANTHER" id="PTHR42037">
    <property type="match status" value="1"/>
</dbReference>
<gene>
    <name evidence="2" type="ORF">N7541_005456</name>
</gene>
<feature type="region of interest" description="Disordered" evidence="1">
    <location>
        <begin position="509"/>
        <end position="529"/>
    </location>
</feature>
<keyword evidence="3" id="KW-1185">Reference proteome</keyword>
<comment type="caution">
    <text evidence="2">The sequence shown here is derived from an EMBL/GenBank/DDBJ whole genome shotgun (WGS) entry which is preliminary data.</text>
</comment>
<dbReference type="AlphaFoldDB" id="A0A9W9UUT1"/>
<reference evidence="2" key="2">
    <citation type="journal article" date="2023" name="IMA Fungus">
        <title>Comparative genomic study of the Penicillium genus elucidates a diverse pangenome and 15 lateral gene transfer events.</title>
        <authorList>
            <person name="Petersen C."/>
            <person name="Sorensen T."/>
            <person name="Nielsen M.R."/>
            <person name="Sondergaard T.E."/>
            <person name="Sorensen J.L."/>
            <person name="Fitzpatrick D.A."/>
            <person name="Frisvad J.C."/>
            <person name="Nielsen K.L."/>
        </authorList>
    </citation>
    <scope>NUCLEOTIDE SEQUENCE</scope>
    <source>
        <strain evidence="2">IBT 35675</strain>
    </source>
</reference>
<evidence type="ECO:0000313" key="2">
    <source>
        <dbReference type="EMBL" id="KAJ5358298.1"/>
    </source>
</evidence>
<evidence type="ECO:0000313" key="3">
    <source>
        <dbReference type="Proteomes" id="UP001148299"/>
    </source>
</evidence>
<accession>A0A9W9UUT1</accession>
<protein>
    <submittedName>
        <fullName evidence="2">Uncharacterized protein</fullName>
    </submittedName>
</protein>
<dbReference type="InterPro" id="IPR027796">
    <property type="entry name" value="OTT_1508_deam-like"/>
</dbReference>
<proteinExistence type="predicted"/>
<dbReference type="Proteomes" id="UP001148299">
    <property type="component" value="Unassembled WGS sequence"/>
</dbReference>
<reference evidence="2" key="1">
    <citation type="submission" date="2022-12" db="EMBL/GenBank/DDBJ databases">
        <authorList>
            <person name="Petersen C."/>
        </authorList>
    </citation>
    <scope>NUCLEOTIDE SEQUENCE</scope>
    <source>
        <strain evidence="2">IBT 35675</strain>
    </source>
</reference>
<sequence length="529" mass="59959">MTSASLKGSLEIDPHRVGRPRFDPYQRLLSRFYEQLFLLDALGQTRGSHTPLSFDVDVRQAKSRRFLQNLCYICDFRKGGSTCTAIGLEELDTCYNFCVASNKETDKIVAFLHTALGTLQAITHPVGTGNVYSESQFATRCIKFASERVDEEKRCLRRYAKDCLSKLTGHIAASGKLTISLFSRINRPNSLDLVARLETVISFDDNFALCNFAYDNRHSLLVKELERRGVEEEERLNPTSKRSCFIMMRHYIGTLAHHIRASSELIQDTEELRHLLDNYAVCPIYAPPAVPTPICDSHVNLRGILNRMFKKNSEDKDSLKEGLLHLHKVAGIFDTFIRQYNGSTLEVHAELQVLEYFWKLGKTFAGEDRFIACSKPACFCCELYFEYHPARVMVSSSHRKIWTKWSPPNVEKLDRKCPTAMQQRNIVNKMTETIREQVFSHVIQCVPSKRWHPDSITNITDTRGPSFGSYSLEVSDETPETLPSISLGFQHNTRAILTNTEVSGNIDTAPDFDGISDPENGGVSLSGYT</sequence>